<keyword evidence="3" id="KW-0540">Nuclease</keyword>
<gene>
    <name evidence="3" type="ORF">ACFSC9_15370</name>
</gene>
<feature type="domain" description="GmrSD restriction endonucleases C-terminal" evidence="2">
    <location>
        <begin position="444"/>
        <end position="578"/>
    </location>
</feature>
<dbReference type="EMBL" id="JBHUEH010000022">
    <property type="protein sequence ID" value="MFD1886880.1"/>
    <property type="molecule type" value="Genomic_DNA"/>
</dbReference>
<dbReference type="InterPro" id="IPR004919">
    <property type="entry name" value="GmrSD_N"/>
</dbReference>
<dbReference type="RefSeq" id="WP_347326589.1">
    <property type="nucleotide sequence ID" value="NZ_JBCGUH010000013.1"/>
</dbReference>
<evidence type="ECO:0000313" key="3">
    <source>
        <dbReference type="EMBL" id="MFD1886880.1"/>
    </source>
</evidence>
<dbReference type="Pfam" id="PF03235">
    <property type="entry name" value="GmrSD_N"/>
    <property type="match status" value="1"/>
</dbReference>
<dbReference type="GO" id="GO:0004519">
    <property type="term" value="F:endonuclease activity"/>
    <property type="evidence" value="ECO:0007669"/>
    <property type="project" value="UniProtKB-KW"/>
</dbReference>
<name>A0ABW4RLI4_9BACL</name>
<keyword evidence="4" id="KW-1185">Reference proteome</keyword>
<comment type="caution">
    <text evidence="3">The sequence shown here is derived from an EMBL/GenBank/DDBJ whole genome shotgun (WGS) entry which is preliminary data.</text>
</comment>
<dbReference type="InterPro" id="IPR011089">
    <property type="entry name" value="GmrSD_C"/>
</dbReference>
<feature type="domain" description="GmrSD restriction endonucleases N-terminal" evidence="1">
    <location>
        <begin position="11"/>
        <end position="246"/>
    </location>
</feature>
<dbReference type="Proteomes" id="UP001597233">
    <property type="component" value="Unassembled WGS sequence"/>
</dbReference>
<reference evidence="4" key="1">
    <citation type="journal article" date="2019" name="Int. J. Syst. Evol. Microbiol.">
        <title>The Global Catalogue of Microorganisms (GCM) 10K type strain sequencing project: providing services to taxonomists for standard genome sequencing and annotation.</title>
        <authorList>
            <consortium name="The Broad Institute Genomics Platform"/>
            <consortium name="The Broad Institute Genome Sequencing Center for Infectious Disease"/>
            <person name="Wu L."/>
            <person name="Ma J."/>
        </authorList>
    </citation>
    <scope>NUCLEOTIDE SEQUENCE [LARGE SCALE GENOMIC DNA]</scope>
    <source>
        <strain evidence="4">CCUG 54950</strain>
    </source>
</reference>
<sequence length="588" mass="69298">MAILNNDKHSIGDLFSNRNPFIIPKHQRAYSWEEGEIESFCQDIQEVEDEYFFGGIVSVHEHTTNVTGRTYRVVDGQQRLATFTILLAVLRKAFQTLALQAKEEKDATTEETANSLAEDLYDNYLTYKNTRKKPPVREYRLTLSKVDRGYFSELLDEEDPEIRAESHRRLNQAWQSMNNHLIVPILKNSQIQVEKKLDQLLLLKEKLLEHSVVIHITCDELDEAYQLFEVLNDRGKELAIGDYLRSSTLEQLDNNTAYQDKASECWDEILAKKNSEKYIKIYLTSHLASIKKSNIHRQFQKAFFSNSDNKLEIKQQILNIRDMFEVYESISEGIFPYENSQTTSWEKNRLSILIHQLDHKLCIPFLLSLYECASETDFKNSILYIEKFVFRYITVSGLRANRLSDIYKKHILSMRRNNLFDINDFKLDLKNILNSQCKDQFFIEKIESGLSYKKNSKSIKKIRYFLTTLETYYSSYNRMDPTQALKPSMDIQYNIDSIDIEHVYPQNPKVKLTFLEPYTHDIGNLTFWSPNDNKAASNEEFSKKETYYKDSNIGLTRHLTIHSKWDVMEIENRKELYFDMAKKIFYID</sequence>
<dbReference type="PANTHER" id="PTHR35149">
    <property type="entry name" value="SLL5132 PROTEIN"/>
    <property type="match status" value="1"/>
</dbReference>
<dbReference type="PANTHER" id="PTHR35149:SF2">
    <property type="entry name" value="DUF262 DOMAIN-CONTAINING PROTEIN"/>
    <property type="match status" value="1"/>
</dbReference>
<organism evidence="3 4">
    <name type="scientific">Paenibacillus wenxiniae</name>
    <dbReference type="NCBI Taxonomy" id="1636843"/>
    <lineage>
        <taxon>Bacteria</taxon>
        <taxon>Bacillati</taxon>
        <taxon>Bacillota</taxon>
        <taxon>Bacilli</taxon>
        <taxon>Bacillales</taxon>
        <taxon>Paenibacillaceae</taxon>
        <taxon>Paenibacillus</taxon>
    </lineage>
</organism>
<protein>
    <submittedName>
        <fullName evidence="3">DUF262 domain-containing HNH endonuclease family protein</fullName>
    </submittedName>
</protein>
<keyword evidence="3" id="KW-0255">Endonuclease</keyword>
<evidence type="ECO:0000259" key="2">
    <source>
        <dbReference type="Pfam" id="PF07510"/>
    </source>
</evidence>
<dbReference type="Pfam" id="PF07510">
    <property type="entry name" value="GmrSD_C"/>
    <property type="match status" value="1"/>
</dbReference>
<proteinExistence type="predicted"/>
<evidence type="ECO:0000313" key="4">
    <source>
        <dbReference type="Proteomes" id="UP001597233"/>
    </source>
</evidence>
<evidence type="ECO:0000259" key="1">
    <source>
        <dbReference type="Pfam" id="PF03235"/>
    </source>
</evidence>
<keyword evidence="3" id="KW-0378">Hydrolase</keyword>
<accession>A0ABW4RLI4</accession>